<evidence type="ECO:0000256" key="14">
    <source>
        <dbReference type="ARBA" id="ARBA00023008"/>
    </source>
</evidence>
<dbReference type="CDD" id="cd02094">
    <property type="entry name" value="P-type_ATPase_Cu-like"/>
    <property type="match status" value="1"/>
</dbReference>
<dbReference type="GO" id="GO:0005524">
    <property type="term" value="F:ATP binding"/>
    <property type="evidence" value="ECO:0007669"/>
    <property type="project" value="UniProtKB-KW"/>
</dbReference>
<dbReference type="EMBL" id="AOIP01000060">
    <property type="protein sequence ID" value="ELY98757.1"/>
    <property type="molecule type" value="Genomic_DNA"/>
</dbReference>
<dbReference type="InterPro" id="IPR023299">
    <property type="entry name" value="ATPase_P-typ_cyto_dom_N"/>
</dbReference>
<keyword evidence="6" id="KW-0479">Metal-binding</keyword>
<feature type="transmembrane region" description="Helical" evidence="18">
    <location>
        <begin position="198"/>
        <end position="216"/>
    </location>
</feature>
<dbReference type="PROSITE" id="PS00154">
    <property type="entry name" value="ATPASE_E1_E2"/>
    <property type="match status" value="1"/>
</dbReference>
<comment type="subcellular location">
    <subcellularLocation>
        <location evidence="1">Cell membrane</location>
        <topology evidence="1">Multi-pass membrane protein</topology>
    </subcellularLocation>
</comment>
<keyword evidence="21" id="KW-1185">Reference proteome</keyword>
<feature type="transmembrane region" description="Helical" evidence="18">
    <location>
        <begin position="882"/>
        <end position="902"/>
    </location>
</feature>
<dbReference type="FunFam" id="2.70.150.10:FF:000020">
    <property type="entry name" value="Copper-exporting P-type ATPase A"/>
    <property type="match status" value="1"/>
</dbReference>
<dbReference type="SUPFAM" id="SSF56784">
    <property type="entry name" value="HAD-like"/>
    <property type="match status" value="1"/>
</dbReference>
<dbReference type="InterPro" id="IPR036163">
    <property type="entry name" value="HMA_dom_sf"/>
</dbReference>
<keyword evidence="10" id="KW-0067">ATP-binding</keyword>
<dbReference type="Pfam" id="PF00403">
    <property type="entry name" value="HMA"/>
    <property type="match status" value="2"/>
</dbReference>
<proteinExistence type="inferred from homology"/>
<name>M0ALF2_9EURY</name>
<evidence type="ECO:0000256" key="15">
    <source>
        <dbReference type="ARBA" id="ARBA00023065"/>
    </source>
</evidence>
<dbReference type="OrthoDB" id="8588at2157"/>
<evidence type="ECO:0000256" key="2">
    <source>
        <dbReference type="ARBA" id="ARBA00006024"/>
    </source>
</evidence>
<keyword evidence="3" id="KW-0813">Transport</keyword>
<keyword evidence="14" id="KW-0186">Copper</keyword>
<evidence type="ECO:0000313" key="21">
    <source>
        <dbReference type="Proteomes" id="UP000011591"/>
    </source>
</evidence>
<sequence length="919" mass="96809">MDTRTTHLEIQGMSCANCSQAITDALEELDGVSAANINFATDDGTVEYDPDAVSLGTLYDAVDDAGYHAERATASVGISDMTCANCAATNEDALEAVPGVISAKANYATDEAQVEFNPADASRESFYDAVEDAGYTPVRDDDGEQSDQERRDDARQAEIQRQLRLTLFGAVLSAPLLFFIAEKFLLGGTVLPDTVFGIEFGWIEFLLATPVQIVLGREFYENSYTALVKNRRANMDVLIALGSSTAYVYSVVVLLGLLAGSLYFDTAALILVFITLGNYLEARSKGQASDALRALLELEAETATVVDENGEESEVSLDAVTVGDRMKVRPGEKVPTDGVVVDGQSAVDESMVTGESVPVEKEPGDEVVGSTINENGVLVVEATKVGSETALQQIVQTVKEAQSRQPDIQNLADRISAYFVPTVIANALFWGFVWFLFPETLAGIVDWLPLWGQVAGGPAPAGGSVSVFEFAIVVFASSVLIACPCALGLATPAATMVGTTIGAKNGVLFTGGDILERTKDVDTVVFDKTGTLTEGEMELTDVVAVDGESRSVADGGEAAVDGGLASETSETSDASEAGEASETSDPNDPPADRVAGADRLTEGDVLRLAATAERGSEHPLAQAIVDGAKSRGLELAEPDEFENVPGQGVRATVGSDEVLVGNRRLLRNNGIDPSPAVETMERLENEGKTAMLVARVPAGTGDGKPEGDDGSENDNDSDGELVGVVADADTVKDSARAAVTELSERGTEVMMITGDNERTARSVAERVGIKPENVRAEVLPEDKSDAIAAIQADGRQAMMVGDGVNDAPALAVAHVGTAIGSGTDVAIEAADVTLMRDDPLDVVKAIRISDATIQKIKQNLVWALGYNTTLIPLASLGLLQPVLAAAAMAFSSVSVLSNSLLFRRYTPDHDYELFGRVRR</sequence>
<feature type="region of interest" description="Disordered" evidence="17">
    <location>
        <begin position="548"/>
        <end position="600"/>
    </location>
</feature>
<dbReference type="PRINTS" id="PR00943">
    <property type="entry name" value="CUATPASE"/>
</dbReference>
<protein>
    <submittedName>
        <fullName evidence="20">Copper-transporting ATPase</fullName>
    </submittedName>
</protein>
<evidence type="ECO:0000256" key="10">
    <source>
        <dbReference type="ARBA" id="ARBA00022840"/>
    </source>
</evidence>
<keyword evidence="13 18" id="KW-1133">Transmembrane helix</keyword>
<keyword evidence="5 18" id="KW-0812">Transmembrane</keyword>
<comment type="caution">
    <text evidence="20">The sequence shown here is derived from an EMBL/GenBank/DDBJ whole genome shotgun (WGS) entry which is preliminary data.</text>
</comment>
<gene>
    <name evidence="20" type="ORF">C480_21059</name>
</gene>
<dbReference type="Gene3D" id="3.40.1110.10">
    <property type="entry name" value="Calcium-transporting ATPase, cytoplasmic domain N"/>
    <property type="match status" value="2"/>
</dbReference>
<dbReference type="InterPro" id="IPR044492">
    <property type="entry name" value="P_typ_ATPase_HD_dom"/>
</dbReference>
<feature type="region of interest" description="Disordered" evidence="17">
    <location>
        <begin position="134"/>
        <end position="155"/>
    </location>
</feature>
<feature type="compositionally biased region" description="Acidic residues" evidence="17">
    <location>
        <begin position="708"/>
        <end position="719"/>
    </location>
</feature>
<evidence type="ECO:0000256" key="16">
    <source>
        <dbReference type="ARBA" id="ARBA00023136"/>
    </source>
</evidence>
<dbReference type="InterPro" id="IPR008250">
    <property type="entry name" value="ATPase_P-typ_transduc_dom_A_sf"/>
</dbReference>
<dbReference type="RefSeq" id="WP_006667587.1">
    <property type="nucleotide sequence ID" value="NZ_AOIP01000060.1"/>
</dbReference>
<dbReference type="InterPro" id="IPR018303">
    <property type="entry name" value="ATPase_P-typ_P_site"/>
</dbReference>
<evidence type="ECO:0000256" key="1">
    <source>
        <dbReference type="ARBA" id="ARBA00004651"/>
    </source>
</evidence>
<dbReference type="Pfam" id="PF00122">
    <property type="entry name" value="E1-E2_ATPase"/>
    <property type="match status" value="1"/>
</dbReference>
<feature type="domain" description="HMA" evidence="19">
    <location>
        <begin position="4"/>
        <end position="70"/>
    </location>
</feature>
<dbReference type="Gene3D" id="2.70.150.10">
    <property type="entry name" value="Calcium-transporting ATPase, cytoplasmic transduction domain A"/>
    <property type="match status" value="1"/>
</dbReference>
<dbReference type="CDD" id="cd00371">
    <property type="entry name" value="HMA"/>
    <property type="match status" value="2"/>
</dbReference>
<feature type="transmembrane region" description="Helical" evidence="18">
    <location>
        <begin position="165"/>
        <end position="186"/>
    </location>
</feature>
<organism evidence="20 21">
    <name type="scientific">Natrialba aegyptia DSM 13077</name>
    <dbReference type="NCBI Taxonomy" id="1227491"/>
    <lineage>
        <taxon>Archaea</taxon>
        <taxon>Methanobacteriati</taxon>
        <taxon>Methanobacteriota</taxon>
        <taxon>Stenosarchaea group</taxon>
        <taxon>Halobacteria</taxon>
        <taxon>Halobacteriales</taxon>
        <taxon>Natrialbaceae</taxon>
        <taxon>Natrialba</taxon>
    </lineage>
</organism>
<comment type="similarity">
    <text evidence="2">Belongs to the cation transport ATPase (P-type) (TC 3.A.3) family. Type IB subfamily.</text>
</comment>
<keyword evidence="8" id="KW-0547">Nucleotide-binding</keyword>
<evidence type="ECO:0000256" key="17">
    <source>
        <dbReference type="SAM" id="MobiDB-lite"/>
    </source>
</evidence>
<feature type="transmembrane region" description="Helical" evidence="18">
    <location>
        <begin position="415"/>
        <end position="437"/>
    </location>
</feature>
<evidence type="ECO:0000256" key="5">
    <source>
        <dbReference type="ARBA" id="ARBA00022692"/>
    </source>
</evidence>
<evidence type="ECO:0000256" key="13">
    <source>
        <dbReference type="ARBA" id="ARBA00022989"/>
    </source>
</evidence>
<dbReference type="PRINTS" id="PR00119">
    <property type="entry name" value="CATATPASE"/>
</dbReference>
<dbReference type="GO" id="GO:0005886">
    <property type="term" value="C:plasma membrane"/>
    <property type="evidence" value="ECO:0007669"/>
    <property type="project" value="UniProtKB-SubCell"/>
</dbReference>
<dbReference type="SFLD" id="SFLDF00027">
    <property type="entry name" value="p-type_atpase"/>
    <property type="match status" value="1"/>
</dbReference>
<feature type="region of interest" description="Disordered" evidence="17">
    <location>
        <begin position="697"/>
        <end position="720"/>
    </location>
</feature>
<reference evidence="20 21" key="1">
    <citation type="journal article" date="2014" name="PLoS Genet.">
        <title>Phylogenetically driven sequencing of extremely halophilic archaea reveals strategies for static and dynamic osmo-response.</title>
        <authorList>
            <person name="Becker E.A."/>
            <person name="Seitzer P.M."/>
            <person name="Tritt A."/>
            <person name="Larsen D."/>
            <person name="Krusor M."/>
            <person name="Yao A.I."/>
            <person name="Wu D."/>
            <person name="Madern D."/>
            <person name="Eisen J.A."/>
            <person name="Darling A.E."/>
            <person name="Facciotti M.T."/>
        </authorList>
    </citation>
    <scope>NUCLEOTIDE SEQUENCE [LARGE SCALE GENOMIC DNA]</scope>
    <source>
        <strain evidence="20 21">DSM 13077</strain>
    </source>
</reference>
<dbReference type="AlphaFoldDB" id="M0ALF2"/>
<accession>M0ALF2</accession>
<evidence type="ECO:0000256" key="8">
    <source>
        <dbReference type="ARBA" id="ARBA00022741"/>
    </source>
</evidence>
<evidence type="ECO:0000256" key="18">
    <source>
        <dbReference type="SAM" id="Phobius"/>
    </source>
</evidence>
<dbReference type="GO" id="GO:0043682">
    <property type="term" value="F:P-type divalent copper transporter activity"/>
    <property type="evidence" value="ECO:0007669"/>
    <property type="project" value="TreeGrafter"/>
</dbReference>
<dbReference type="InterPro" id="IPR036412">
    <property type="entry name" value="HAD-like_sf"/>
</dbReference>
<evidence type="ECO:0000256" key="6">
    <source>
        <dbReference type="ARBA" id="ARBA00022723"/>
    </source>
</evidence>
<feature type="compositionally biased region" description="Low complexity" evidence="17">
    <location>
        <begin position="552"/>
        <end position="584"/>
    </location>
</feature>
<dbReference type="NCBIfam" id="TIGR00003">
    <property type="entry name" value="copper ion binding protein"/>
    <property type="match status" value="1"/>
</dbReference>
<feature type="transmembrane region" description="Helical" evidence="18">
    <location>
        <begin position="237"/>
        <end position="256"/>
    </location>
</feature>
<dbReference type="Pfam" id="PF00702">
    <property type="entry name" value="Hydrolase"/>
    <property type="match status" value="1"/>
</dbReference>
<keyword evidence="11" id="KW-0460">Magnesium</keyword>
<dbReference type="GO" id="GO:0005507">
    <property type="term" value="F:copper ion binding"/>
    <property type="evidence" value="ECO:0007669"/>
    <property type="project" value="InterPro"/>
</dbReference>
<dbReference type="InterPro" id="IPR017969">
    <property type="entry name" value="Heavy-metal-associated_CS"/>
</dbReference>
<dbReference type="FunFam" id="3.30.70.100:FF:000005">
    <property type="entry name" value="Copper-exporting P-type ATPase A"/>
    <property type="match status" value="1"/>
</dbReference>
<dbReference type="Gene3D" id="3.40.50.1000">
    <property type="entry name" value="HAD superfamily/HAD-like"/>
    <property type="match status" value="2"/>
</dbReference>
<evidence type="ECO:0000313" key="20">
    <source>
        <dbReference type="EMBL" id="ELY98757.1"/>
    </source>
</evidence>
<evidence type="ECO:0000256" key="3">
    <source>
        <dbReference type="ARBA" id="ARBA00022448"/>
    </source>
</evidence>
<keyword evidence="16 18" id="KW-0472">Membrane</keyword>
<evidence type="ECO:0000256" key="7">
    <source>
        <dbReference type="ARBA" id="ARBA00022737"/>
    </source>
</evidence>
<feature type="domain" description="HMA" evidence="19">
    <location>
        <begin position="72"/>
        <end position="138"/>
    </location>
</feature>
<dbReference type="PATRIC" id="fig|1227491.4.peg.4229"/>
<dbReference type="SFLD" id="SFLDS00003">
    <property type="entry name" value="Haloacid_Dehalogenase"/>
    <property type="match status" value="1"/>
</dbReference>
<dbReference type="InterPro" id="IPR006121">
    <property type="entry name" value="HMA_dom"/>
</dbReference>
<dbReference type="InterPro" id="IPR023214">
    <property type="entry name" value="HAD_sf"/>
</dbReference>
<keyword evidence="4" id="KW-1003">Cell membrane</keyword>
<dbReference type="GO" id="GO:0016887">
    <property type="term" value="F:ATP hydrolysis activity"/>
    <property type="evidence" value="ECO:0007669"/>
    <property type="project" value="InterPro"/>
</dbReference>
<dbReference type="PANTHER" id="PTHR43520">
    <property type="entry name" value="ATP7, ISOFORM B"/>
    <property type="match status" value="1"/>
</dbReference>
<feature type="transmembrane region" description="Helical" evidence="18">
    <location>
        <begin position="262"/>
        <end position="280"/>
    </location>
</feature>
<evidence type="ECO:0000256" key="12">
    <source>
        <dbReference type="ARBA" id="ARBA00022967"/>
    </source>
</evidence>
<dbReference type="NCBIfam" id="TIGR01494">
    <property type="entry name" value="ATPase_P-type"/>
    <property type="match status" value="2"/>
</dbReference>
<dbReference type="PANTHER" id="PTHR43520:SF8">
    <property type="entry name" value="P-TYPE CU(+) TRANSPORTER"/>
    <property type="match status" value="1"/>
</dbReference>
<keyword evidence="9" id="KW-0187">Copper transport</keyword>
<dbReference type="SUPFAM" id="SSF55008">
    <property type="entry name" value="HMA, heavy metal-associated domain"/>
    <property type="match status" value="2"/>
</dbReference>
<evidence type="ECO:0000256" key="9">
    <source>
        <dbReference type="ARBA" id="ARBA00022796"/>
    </source>
</evidence>
<keyword evidence="15" id="KW-0406">Ion transport</keyword>
<dbReference type="Gene3D" id="3.30.70.100">
    <property type="match status" value="2"/>
</dbReference>
<dbReference type="InterPro" id="IPR059000">
    <property type="entry name" value="ATPase_P-type_domA"/>
</dbReference>
<evidence type="ECO:0000256" key="4">
    <source>
        <dbReference type="ARBA" id="ARBA00022475"/>
    </source>
</evidence>
<dbReference type="PROSITE" id="PS50846">
    <property type="entry name" value="HMA_2"/>
    <property type="match status" value="2"/>
</dbReference>
<keyword evidence="7" id="KW-0677">Repeat</keyword>
<feature type="transmembrane region" description="Helical" evidence="18">
    <location>
        <begin position="859"/>
        <end position="876"/>
    </location>
</feature>
<dbReference type="SUPFAM" id="SSF81653">
    <property type="entry name" value="Calcium ATPase, transduction domain A"/>
    <property type="match status" value="1"/>
</dbReference>
<dbReference type="InterPro" id="IPR001757">
    <property type="entry name" value="P_typ_ATPase"/>
</dbReference>
<evidence type="ECO:0000259" key="19">
    <source>
        <dbReference type="PROSITE" id="PS50846"/>
    </source>
</evidence>
<keyword evidence="12" id="KW-1278">Translocase</keyword>
<feature type="transmembrane region" description="Helical" evidence="18">
    <location>
        <begin position="470"/>
        <end position="490"/>
    </location>
</feature>
<dbReference type="Proteomes" id="UP000011591">
    <property type="component" value="Unassembled WGS sequence"/>
</dbReference>
<dbReference type="PROSITE" id="PS01047">
    <property type="entry name" value="HMA_1"/>
    <property type="match status" value="1"/>
</dbReference>
<dbReference type="GO" id="GO:0055070">
    <property type="term" value="P:copper ion homeostasis"/>
    <property type="evidence" value="ECO:0007669"/>
    <property type="project" value="TreeGrafter"/>
</dbReference>
<dbReference type="SFLD" id="SFLDG00002">
    <property type="entry name" value="C1.7:_P-type_atpase_like"/>
    <property type="match status" value="1"/>
</dbReference>
<evidence type="ECO:0000256" key="11">
    <source>
        <dbReference type="ARBA" id="ARBA00022842"/>
    </source>
</evidence>
<dbReference type="InterPro" id="IPR006122">
    <property type="entry name" value="HMA_Cu_ion-bd"/>
</dbReference>